<dbReference type="Pfam" id="PF20434">
    <property type="entry name" value="BD-FAE"/>
    <property type="match status" value="1"/>
</dbReference>
<dbReference type="InterPro" id="IPR029058">
    <property type="entry name" value="AB_hydrolase_fold"/>
</dbReference>
<dbReference type="GO" id="GO:0016787">
    <property type="term" value="F:hydrolase activity"/>
    <property type="evidence" value="ECO:0007669"/>
    <property type="project" value="UniProtKB-KW"/>
</dbReference>
<gene>
    <name evidence="4" type="ordered locus">Acin_0416</name>
</gene>
<dbReference type="HOGENOM" id="CLU_007377_0_0_9"/>
<dbReference type="NCBIfam" id="NF041556">
    <property type="entry name" value="tannase_B"/>
    <property type="match status" value="1"/>
</dbReference>
<keyword evidence="4" id="KW-0378">Hydrolase</keyword>
<evidence type="ECO:0000313" key="5">
    <source>
        <dbReference type="Proteomes" id="UP000007093"/>
    </source>
</evidence>
<organism evidence="4 5">
    <name type="scientific">Acidaminococcus intestini (strain RyC-MR95)</name>
    <dbReference type="NCBI Taxonomy" id="568816"/>
    <lineage>
        <taxon>Bacteria</taxon>
        <taxon>Bacillati</taxon>
        <taxon>Bacillota</taxon>
        <taxon>Negativicutes</taxon>
        <taxon>Acidaminococcales</taxon>
        <taxon>Acidaminococcaceae</taxon>
        <taxon>Acidaminococcus</taxon>
    </lineage>
</organism>
<feature type="signal peptide" evidence="2">
    <location>
        <begin position="1"/>
        <end position="27"/>
    </location>
</feature>
<evidence type="ECO:0000256" key="1">
    <source>
        <dbReference type="SAM" id="MobiDB-lite"/>
    </source>
</evidence>
<dbReference type="Proteomes" id="UP000007093">
    <property type="component" value="Chromosome"/>
</dbReference>
<protein>
    <submittedName>
        <fullName evidence="4">Alpha/beta hydrolase</fullName>
    </submittedName>
</protein>
<proteinExistence type="predicted"/>
<feature type="chain" id="PRO_5003467046" evidence="2">
    <location>
        <begin position="28"/>
        <end position="528"/>
    </location>
</feature>
<feature type="domain" description="BD-FAE-like" evidence="3">
    <location>
        <begin position="142"/>
        <end position="265"/>
    </location>
</feature>
<evidence type="ECO:0000256" key="2">
    <source>
        <dbReference type="SAM" id="SignalP"/>
    </source>
</evidence>
<dbReference type="ESTHER" id="aciir-g4q8w0">
    <property type="family name" value="Tannase_Bact"/>
</dbReference>
<dbReference type="SUPFAM" id="SSF53474">
    <property type="entry name" value="alpha/beta-Hydrolases"/>
    <property type="match status" value="1"/>
</dbReference>
<dbReference type="KEGG" id="ain:Acin_0416"/>
<keyword evidence="2" id="KW-0732">Signal</keyword>
<sequence length="528" mass="57488">MTLMISKKAVLLGGLSLLIGTASVAAAKEAICSEQIMPTVLTAQKRPDAKNQRYDLTFIPKPDRKETLTVNGKAVPFYAYENRVYVSHPKAAESESLTLYIPAAYLEGGRINGYSAKTAPIFMPNGVGGYMPGKIQAPSETNREGTGPNAVLYALSRGYVVAAPAIRGRTTTNSENTYVGKAPALIVDYKAAVRYLRHNRDRLPAGDTQRIIANGTSAGGALSALLGATGNSDAYEPYLKEIGAAKERDDIFAASVYCPITDLSHADMAYEWIFSGVNTYFQQQGPTQAAPSDRPLHAPQESLTEHSMTETEQAISKELKAAYPAYVNALGLETKDYGKLLLDAEGNGSFKDYIKGLYMASAQKALDQGVNVSKTDWIQVSDGKVVDMDLSLYALLATRLKAAPAFDKLDSSAPENDEFGTSDGTPRHFTRFSMDHRTDLRSMVPDKEARLINPVSFLQEKEGKAAPHWRIRHGSLDRDTALAIPAELALLLQKRGKDVNFEVAWGKGHAGDYDLSELFDWLDGICRS</sequence>
<keyword evidence="5" id="KW-1185">Reference proteome</keyword>
<evidence type="ECO:0000313" key="4">
    <source>
        <dbReference type="EMBL" id="AEQ21658.1"/>
    </source>
</evidence>
<dbReference type="PATRIC" id="fig|568816.4.peg.407"/>
<dbReference type="STRING" id="568816.Acin_0416"/>
<reference evidence="4 5" key="1">
    <citation type="journal article" date="2011" name="J. Bacteriol.">
        <title>Complete genome sequence of Acidaminococcus intestini RYC-MR95, a Gram-negative bacterium from the phylum Firmicutes.</title>
        <authorList>
            <person name="D'Auria G."/>
            <person name="Galan J.C."/>
            <person name="Rodriguez-Alcayna M."/>
            <person name="Moya A."/>
            <person name="Baquero F."/>
            <person name="Latorre A."/>
        </authorList>
    </citation>
    <scope>NUCLEOTIDE SEQUENCE [LARGE SCALE GENOMIC DNA]</scope>
    <source>
        <strain evidence="4 5">RyC-MR95</strain>
    </source>
</reference>
<evidence type="ECO:0000259" key="3">
    <source>
        <dbReference type="Pfam" id="PF20434"/>
    </source>
</evidence>
<dbReference type="AlphaFoldDB" id="G4Q8W0"/>
<dbReference type="InterPro" id="IPR048124">
    <property type="entry name" value="Tannase_B"/>
</dbReference>
<dbReference type="EMBL" id="CP003058">
    <property type="protein sequence ID" value="AEQ21658.1"/>
    <property type="molecule type" value="Genomic_DNA"/>
</dbReference>
<accession>G4Q8W0</accession>
<dbReference type="InParanoid" id="G4Q8W0"/>
<dbReference type="eggNOG" id="COG0657">
    <property type="taxonomic scope" value="Bacteria"/>
</dbReference>
<dbReference type="InterPro" id="IPR049492">
    <property type="entry name" value="BD-FAE-like_dom"/>
</dbReference>
<feature type="region of interest" description="Disordered" evidence="1">
    <location>
        <begin position="284"/>
        <end position="311"/>
    </location>
</feature>
<name>G4Q8W0_ACIIR</name>
<dbReference type="Gene3D" id="3.40.50.1820">
    <property type="entry name" value="alpha/beta hydrolase"/>
    <property type="match status" value="1"/>
</dbReference>